<dbReference type="GO" id="GO:0005794">
    <property type="term" value="C:Golgi apparatus"/>
    <property type="evidence" value="ECO:0007669"/>
    <property type="project" value="TreeGrafter"/>
</dbReference>
<feature type="domain" description="Trichome birefringence-like C-terminal" evidence="7">
    <location>
        <begin position="163"/>
        <end position="311"/>
    </location>
</feature>
<organism evidence="9 10">
    <name type="scientific">Cephalotus follicularis</name>
    <name type="common">Albany pitcher plant</name>
    <dbReference type="NCBI Taxonomy" id="3775"/>
    <lineage>
        <taxon>Eukaryota</taxon>
        <taxon>Viridiplantae</taxon>
        <taxon>Streptophyta</taxon>
        <taxon>Embryophyta</taxon>
        <taxon>Tracheophyta</taxon>
        <taxon>Spermatophyta</taxon>
        <taxon>Magnoliopsida</taxon>
        <taxon>eudicotyledons</taxon>
        <taxon>Gunneridae</taxon>
        <taxon>Pentapetalae</taxon>
        <taxon>rosids</taxon>
        <taxon>fabids</taxon>
        <taxon>Oxalidales</taxon>
        <taxon>Cephalotaceae</taxon>
        <taxon>Cephalotus</taxon>
    </lineage>
</organism>
<evidence type="ECO:0000259" key="7">
    <source>
        <dbReference type="Pfam" id="PF13839"/>
    </source>
</evidence>
<feature type="domain" description="Trichome birefringence-like N-terminal" evidence="8">
    <location>
        <begin position="76"/>
        <end position="128"/>
    </location>
</feature>
<dbReference type="GO" id="GO:0016020">
    <property type="term" value="C:membrane"/>
    <property type="evidence" value="ECO:0007669"/>
    <property type="project" value="UniProtKB-SubCell"/>
</dbReference>
<keyword evidence="4" id="KW-0735">Signal-anchor</keyword>
<dbReference type="EMBL" id="BDDD01000722">
    <property type="protein sequence ID" value="GAV69433.1"/>
    <property type="molecule type" value="Genomic_DNA"/>
</dbReference>
<proteinExistence type="inferred from homology"/>
<dbReference type="Proteomes" id="UP000187406">
    <property type="component" value="Unassembled WGS sequence"/>
</dbReference>
<dbReference type="InParanoid" id="A0A1Q3BNZ5"/>
<evidence type="ECO:0000259" key="8">
    <source>
        <dbReference type="Pfam" id="PF14416"/>
    </source>
</evidence>
<dbReference type="GO" id="GO:0016413">
    <property type="term" value="F:O-acetyltransferase activity"/>
    <property type="evidence" value="ECO:0007669"/>
    <property type="project" value="InterPro"/>
</dbReference>
<comment type="caution">
    <text evidence="9">The sequence shown here is derived from an EMBL/GenBank/DDBJ whole genome shotgun (WGS) entry which is preliminary data.</text>
</comment>
<sequence>MEVYSTINERWRLCTLACFISCILICSLNHNSGKNVSVLQSRAISVTSSDEFSSPNVRLSQPSNYIENMKGTVKGECNIFDGKWVYSPQSSPLYSGQCPFLSDQVSCKRYGQPGFDYENWIWEAKECDIPRLNGKNMSERLRGKGVIIVGDSLNRNKLEVNYNKAKGSRILRLDTLSTSLWKWGADIRVLNTGHWWVYRGWDFFQYNGKLFEEMEIELAFEMAMKTWAHWVDTEVDTSKTRVFFRSISPEHQGKHTCYNITEPIMDESYVAIFPESIIDMVKRTIGGMRTPVWYLNITKLSQYRADVHPSI</sequence>
<dbReference type="Pfam" id="PF13839">
    <property type="entry name" value="PC-Esterase"/>
    <property type="match status" value="1"/>
</dbReference>
<evidence type="ECO:0000256" key="6">
    <source>
        <dbReference type="ARBA" id="ARBA00023136"/>
    </source>
</evidence>
<dbReference type="PANTHER" id="PTHR32285">
    <property type="entry name" value="PROTEIN TRICHOME BIREFRINGENCE-LIKE 9-RELATED"/>
    <property type="match status" value="1"/>
</dbReference>
<dbReference type="InterPro" id="IPR026057">
    <property type="entry name" value="TBL_C"/>
</dbReference>
<evidence type="ECO:0000256" key="3">
    <source>
        <dbReference type="ARBA" id="ARBA00022692"/>
    </source>
</evidence>
<name>A0A1Q3BNZ5_CEPFO</name>
<accession>A0A1Q3BNZ5</accession>
<comment type="similarity">
    <text evidence="2">Belongs to the PC-esterase family. TBL subfamily.</text>
</comment>
<keyword evidence="5" id="KW-1133">Transmembrane helix</keyword>
<gene>
    <name evidence="9" type="ORF">CFOL_v3_12934</name>
</gene>
<dbReference type="STRING" id="3775.A0A1Q3BNZ5"/>
<dbReference type="AlphaFoldDB" id="A0A1Q3BNZ5"/>
<dbReference type="OrthoDB" id="737117at2759"/>
<evidence type="ECO:0000256" key="5">
    <source>
        <dbReference type="ARBA" id="ARBA00022989"/>
    </source>
</evidence>
<evidence type="ECO:0000313" key="10">
    <source>
        <dbReference type="Proteomes" id="UP000187406"/>
    </source>
</evidence>
<evidence type="ECO:0000313" key="9">
    <source>
        <dbReference type="EMBL" id="GAV69433.1"/>
    </source>
</evidence>
<reference evidence="10" key="1">
    <citation type="submission" date="2016-04" db="EMBL/GenBank/DDBJ databases">
        <title>Cephalotus genome sequencing.</title>
        <authorList>
            <person name="Fukushima K."/>
            <person name="Hasebe M."/>
            <person name="Fang X."/>
        </authorList>
    </citation>
    <scope>NUCLEOTIDE SEQUENCE [LARGE SCALE GENOMIC DNA]</scope>
    <source>
        <strain evidence="10">cv. St1</strain>
    </source>
</reference>
<keyword evidence="10" id="KW-1185">Reference proteome</keyword>
<dbReference type="InterPro" id="IPR029962">
    <property type="entry name" value="TBL"/>
</dbReference>
<dbReference type="InterPro" id="IPR025846">
    <property type="entry name" value="TBL_N"/>
</dbReference>
<comment type="subcellular location">
    <subcellularLocation>
        <location evidence="1">Membrane</location>
        <topology evidence="1">Single-pass membrane protein</topology>
    </subcellularLocation>
</comment>
<evidence type="ECO:0000256" key="2">
    <source>
        <dbReference type="ARBA" id="ARBA00007727"/>
    </source>
</evidence>
<evidence type="ECO:0000256" key="4">
    <source>
        <dbReference type="ARBA" id="ARBA00022968"/>
    </source>
</evidence>
<evidence type="ECO:0000256" key="1">
    <source>
        <dbReference type="ARBA" id="ARBA00004167"/>
    </source>
</evidence>
<keyword evidence="6" id="KW-0472">Membrane</keyword>
<dbReference type="Pfam" id="PF14416">
    <property type="entry name" value="PMR5N"/>
    <property type="match status" value="1"/>
</dbReference>
<protein>
    <submittedName>
        <fullName evidence="9">PC-Esterase domain-containing protein/PMR5N domain-containing protein</fullName>
    </submittedName>
</protein>
<keyword evidence="3" id="KW-0812">Transmembrane</keyword>
<dbReference type="PANTHER" id="PTHR32285:SF38">
    <property type="entry name" value="OS01G0614300 PROTEIN"/>
    <property type="match status" value="1"/>
</dbReference>
<feature type="non-terminal residue" evidence="9">
    <location>
        <position position="311"/>
    </location>
</feature>